<organism evidence="2 3">
    <name type="scientific">Grus japonensis</name>
    <name type="common">Japanese crane</name>
    <name type="synonym">Red-crowned crane</name>
    <dbReference type="NCBI Taxonomy" id="30415"/>
    <lineage>
        <taxon>Eukaryota</taxon>
        <taxon>Metazoa</taxon>
        <taxon>Chordata</taxon>
        <taxon>Craniata</taxon>
        <taxon>Vertebrata</taxon>
        <taxon>Euteleostomi</taxon>
        <taxon>Archelosauria</taxon>
        <taxon>Archosauria</taxon>
        <taxon>Dinosauria</taxon>
        <taxon>Saurischia</taxon>
        <taxon>Theropoda</taxon>
        <taxon>Coelurosauria</taxon>
        <taxon>Aves</taxon>
        <taxon>Neognathae</taxon>
        <taxon>Neoaves</taxon>
        <taxon>Gruiformes</taxon>
        <taxon>Gruidae</taxon>
        <taxon>Grus</taxon>
    </lineage>
</organism>
<dbReference type="Proteomes" id="UP001623348">
    <property type="component" value="Unassembled WGS sequence"/>
</dbReference>
<accession>A0ABC9XVX5</accession>
<feature type="compositionally biased region" description="Basic and acidic residues" evidence="1">
    <location>
        <begin position="22"/>
        <end position="36"/>
    </location>
</feature>
<evidence type="ECO:0000256" key="1">
    <source>
        <dbReference type="SAM" id="MobiDB-lite"/>
    </source>
</evidence>
<name>A0ABC9XVX5_GRUJA</name>
<dbReference type="EMBL" id="BAAFJT010000028">
    <property type="protein sequence ID" value="GAB0200667.1"/>
    <property type="molecule type" value="Genomic_DNA"/>
</dbReference>
<sequence>MQPAGRAVITRTSYSDDGDGEGQEKDPKKPDSHNGAKETMGSTPPWGPDGMHLKVLMALAKVIPRLFSIIFERPTTSWAVSVRVQPAGHGQ</sequence>
<comment type="caution">
    <text evidence="2">The sequence shown here is derived from an EMBL/GenBank/DDBJ whole genome shotgun (WGS) entry which is preliminary data.</text>
</comment>
<dbReference type="AlphaFoldDB" id="A0ABC9XVX5"/>
<feature type="region of interest" description="Disordered" evidence="1">
    <location>
        <begin position="1"/>
        <end position="51"/>
    </location>
</feature>
<gene>
    <name evidence="2" type="ORF">GRJ2_002532200</name>
</gene>
<protein>
    <submittedName>
        <fullName evidence="2">Uncharacterized protein</fullName>
    </submittedName>
</protein>
<proteinExistence type="predicted"/>
<evidence type="ECO:0000313" key="2">
    <source>
        <dbReference type="EMBL" id="GAB0200667.1"/>
    </source>
</evidence>
<evidence type="ECO:0000313" key="3">
    <source>
        <dbReference type="Proteomes" id="UP001623348"/>
    </source>
</evidence>
<reference evidence="2 3" key="1">
    <citation type="submission" date="2024-06" db="EMBL/GenBank/DDBJ databases">
        <title>The draft genome of Grus japonensis, version 3.</title>
        <authorList>
            <person name="Nabeshima K."/>
            <person name="Suzuki S."/>
            <person name="Onuma M."/>
        </authorList>
    </citation>
    <scope>NUCLEOTIDE SEQUENCE [LARGE SCALE GENOMIC DNA]</scope>
    <source>
        <strain evidence="2 3">451A</strain>
    </source>
</reference>
<keyword evidence="3" id="KW-1185">Reference proteome</keyword>